<gene>
    <name evidence="5" type="ordered locus">NE0189</name>
</gene>
<dbReference type="EMBL" id="AL954747">
    <property type="protein sequence ID" value="CAD84100.1"/>
    <property type="molecule type" value="Genomic_DNA"/>
</dbReference>
<dbReference type="InterPro" id="IPR010982">
    <property type="entry name" value="Lambda_DNA-bd_dom_sf"/>
</dbReference>
<dbReference type="OrthoDB" id="9799384at2"/>
<dbReference type="Pfam" id="PF01381">
    <property type="entry name" value="HTH_3"/>
    <property type="match status" value="1"/>
</dbReference>
<keyword evidence="6" id="KW-1185">Reference proteome</keyword>
<dbReference type="SMART" id="SM00530">
    <property type="entry name" value="HTH_XRE"/>
    <property type="match status" value="1"/>
</dbReference>
<accession>Q82XR5</accession>
<dbReference type="STRING" id="228410.NE0189"/>
<organism evidence="5 6">
    <name type="scientific">Nitrosomonas europaea (strain ATCC 19718 / CIP 103999 / KCTC 2705 / NBRC 14298)</name>
    <dbReference type="NCBI Taxonomy" id="228410"/>
    <lineage>
        <taxon>Bacteria</taxon>
        <taxon>Pseudomonadati</taxon>
        <taxon>Pseudomonadota</taxon>
        <taxon>Betaproteobacteria</taxon>
        <taxon>Nitrosomonadales</taxon>
        <taxon>Nitrosomonadaceae</taxon>
        <taxon>Nitrosomonas</taxon>
    </lineage>
</organism>
<evidence type="ECO:0000256" key="2">
    <source>
        <dbReference type="ARBA" id="ARBA00023125"/>
    </source>
</evidence>
<dbReference type="eggNOG" id="COG2944">
    <property type="taxonomic scope" value="Bacteria"/>
</dbReference>
<evidence type="ECO:0000259" key="4">
    <source>
        <dbReference type="PROSITE" id="PS50943"/>
    </source>
</evidence>
<dbReference type="SUPFAM" id="SSF47413">
    <property type="entry name" value="lambda repressor-like DNA-binding domains"/>
    <property type="match status" value="1"/>
</dbReference>
<sequence length="102" mass="11359">MPMTEKELKERDAKRDLGAELLESVVQMKSGHAGRIHKVEISPVTAARLKSGLSQADFARLLGVSIRTLQDWEQGRRQPSGAARTLITIAERRPDVLKEITL</sequence>
<dbReference type="PhylomeDB" id="Q82XR5"/>
<dbReference type="Gene3D" id="1.10.260.40">
    <property type="entry name" value="lambda repressor-like DNA-binding domains"/>
    <property type="match status" value="1"/>
</dbReference>
<dbReference type="AlphaFoldDB" id="Q82XR5"/>
<protein>
    <submittedName>
        <fullName evidence="5">Helix-turn-helix motif</fullName>
    </submittedName>
</protein>
<keyword evidence="2" id="KW-0238">DNA-binding</keyword>
<dbReference type="GO" id="GO:0003677">
    <property type="term" value="F:DNA binding"/>
    <property type="evidence" value="ECO:0007669"/>
    <property type="project" value="UniProtKB-KW"/>
</dbReference>
<dbReference type="PANTHER" id="PTHR36511">
    <property type="entry name" value="MERR FAMILY BACTERIAL REGULATORY PROTEIN"/>
    <property type="match status" value="1"/>
</dbReference>
<evidence type="ECO:0000313" key="5">
    <source>
        <dbReference type="EMBL" id="CAD84100.1"/>
    </source>
</evidence>
<proteinExistence type="predicted"/>
<evidence type="ECO:0000256" key="3">
    <source>
        <dbReference type="ARBA" id="ARBA00023163"/>
    </source>
</evidence>
<keyword evidence="3" id="KW-0804">Transcription</keyword>
<evidence type="ECO:0000313" key="6">
    <source>
        <dbReference type="Proteomes" id="UP000001416"/>
    </source>
</evidence>
<dbReference type="KEGG" id="neu:NE0189"/>
<reference evidence="5 6" key="1">
    <citation type="journal article" date="2003" name="J. Bacteriol.">
        <title>Complete genome sequence of the ammonia-oxidizing bacterium and obligate chemolithoautotroph Nitrosomonas europaea.</title>
        <authorList>
            <person name="Chain P."/>
            <person name="Lamerdin J."/>
            <person name="Larimer F."/>
            <person name="Regala W."/>
            <person name="Land M."/>
            <person name="Hauser L."/>
            <person name="Hooper A."/>
            <person name="Klotz M."/>
            <person name="Norton J."/>
            <person name="Sayavedra-Soto L."/>
            <person name="Arciero D."/>
            <person name="Hommes N."/>
            <person name="Whittaker M."/>
            <person name="Arp D."/>
        </authorList>
    </citation>
    <scope>NUCLEOTIDE SEQUENCE [LARGE SCALE GENOMIC DNA]</scope>
    <source>
        <strain evidence="6">ATCC 19718 / CIP 103999 / KCTC 2705 / NBRC 14298</strain>
    </source>
</reference>
<dbReference type="GeneID" id="87103396"/>
<evidence type="ECO:0000256" key="1">
    <source>
        <dbReference type="ARBA" id="ARBA00023015"/>
    </source>
</evidence>
<dbReference type="HOGENOM" id="CLU_144725_3_0_4"/>
<dbReference type="RefSeq" id="WP_011110834.1">
    <property type="nucleotide sequence ID" value="NC_004757.1"/>
</dbReference>
<dbReference type="InterPro" id="IPR001387">
    <property type="entry name" value="Cro/C1-type_HTH"/>
</dbReference>
<dbReference type="InterPro" id="IPR052359">
    <property type="entry name" value="HTH-type_reg/antitoxin"/>
</dbReference>
<keyword evidence="1" id="KW-0805">Transcription regulation</keyword>
<name>Q82XR5_NITEU</name>
<dbReference type="PANTHER" id="PTHR36511:SF4">
    <property type="entry name" value="ANTITOXIN MQSA"/>
    <property type="match status" value="1"/>
</dbReference>
<dbReference type="PROSITE" id="PS50943">
    <property type="entry name" value="HTH_CROC1"/>
    <property type="match status" value="1"/>
</dbReference>
<dbReference type="Proteomes" id="UP000001416">
    <property type="component" value="Chromosome"/>
</dbReference>
<dbReference type="CDD" id="cd00093">
    <property type="entry name" value="HTH_XRE"/>
    <property type="match status" value="1"/>
</dbReference>
<feature type="domain" description="HTH cro/C1-type" evidence="4">
    <location>
        <begin position="44"/>
        <end position="80"/>
    </location>
</feature>